<dbReference type="PANTHER" id="PTHR23512">
    <property type="entry name" value="MAJOR FACILITATOR SUPERFAMILY DOMAIN-CONTAINING PROTEIN 1"/>
    <property type="match status" value="1"/>
</dbReference>
<comment type="catalytic activity">
    <reaction evidence="8">
        <text>L-aspartyl-L-lysine(out) = L-aspartyl-L-lysine(in)</text>
        <dbReference type="Rhea" id="RHEA:79411"/>
        <dbReference type="ChEBI" id="CHEBI:229953"/>
    </reaction>
</comment>
<evidence type="ECO:0000256" key="9">
    <source>
        <dbReference type="ARBA" id="ARBA00044899"/>
    </source>
</evidence>
<evidence type="ECO:0000256" key="19">
    <source>
        <dbReference type="SAM" id="MobiDB-lite"/>
    </source>
</evidence>
<evidence type="ECO:0000256" key="3">
    <source>
        <dbReference type="ARBA" id="ARBA00044878"/>
    </source>
</evidence>
<comment type="catalytic activity">
    <reaction evidence="13">
        <text>L-alanyl-L-lysine(out) = L-alanyl-L-lysine(in)</text>
        <dbReference type="Rhea" id="RHEA:79415"/>
        <dbReference type="ChEBI" id="CHEBI:192470"/>
    </reaction>
</comment>
<evidence type="ECO:0000256" key="16">
    <source>
        <dbReference type="ARBA" id="ARBA00045018"/>
    </source>
</evidence>
<dbReference type="Proteomes" id="UP000827549">
    <property type="component" value="Chromosome 3"/>
</dbReference>
<name>A0AAF0Y6K3_9TREE</name>
<comment type="catalytic activity">
    <reaction evidence="2">
        <text>L-lysyl-L-alanine(out) = L-lysyl-L-alanine(in)</text>
        <dbReference type="Rhea" id="RHEA:79399"/>
        <dbReference type="ChEBI" id="CHEBI:229954"/>
    </reaction>
</comment>
<comment type="catalytic activity">
    <reaction evidence="3">
        <text>L-histidyl-glycine(out) = L-histidyl-glycine(in)</text>
        <dbReference type="Rhea" id="RHEA:79395"/>
        <dbReference type="ChEBI" id="CHEBI:229957"/>
    </reaction>
</comment>
<dbReference type="SUPFAM" id="SSF103473">
    <property type="entry name" value="MFS general substrate transporter"/>
    <property type="match status" value="1"/>
</dbReference>
<feature type="transmembrane region" description="Helical" evidence="20">
    <location>
        <begin position="39"/>
        <end position="57"/>
    </location>
</feature>
<reference evidence="21" key="1">
    <citation type="submission" date="2023-10" db="EMBL/GenBank/DDBJ databases">
        <authorList>
            <person name="Noh H."/>
        </authorList>
    </citation>
    <scope>NUCLEOTIDE SEQUENCE</scope>
    <source>
        <strain evidence="21">DUCC4014</strain>
    </source>
</reference>
<comment type="catalytic activity">
    <reaction evidence="12">
        <text>L-histidyl-L-alpha-amino acid(out) = L-histidyl-L-alpha-amino acid(in)</text>
        <dbReference type="Rhea" id="RHEA:79379"/>
        <dbReference type="ChEBI" id="CHEBI:229964"/>
    </reaction>
</comment>
<feature type="transmembrane region" description="Helical" evidence="20">
    <location>
        <begin position="300"/>
        <end position="317"/>
    </location>
</feature>
<evidence type="ECO:0000256" key="11">
    <source>
        <dbReference type="ARBA" id="ARBA00044903"/>
    </source>
</evidence>
<evidence type="ECO:0000256" key="18">
    <source>
        <dbReference type="ARBA" id="ARBA00046376"/>
    </source>
</evidence>
<comment type="catalytic activity">
    <reaction evidence="9">
        <text>L-arginyl-L-alpha-amino acid(out) = L-arginyl-L-alpha-amino acid(in)</text>
        <dbReference type="Rhea" id="RHEA:79371"/>
        <dbReference type="ChEBI" id="CHEBI:84315"/>
    </reaction>
</comment>
<evidence type="ECO:0000256" key="5">
    <source>
        <dbReference type="ARBA" id="ARBA00044884"/>
    </source>
</evidence>
<feature type="transmembrane region" description="Helical" evidence="20">
    <location>
        <begin position="77"/>
        <end position="97"/>
    </location>
</feature>
<comment type="catalytic activity">
    <reaction evidence="11">
        <text>L-arginyl-glycine(out) = L-arginyl-glycine(in)</text>
        <dbReference type="Rhea" id="RHEA:79391"/>
        <dbReference type="ChEBI" id="CHEBI:229955"/>
    </reaction>
</comment>
<feature type="transmembrane region" description="Helical" evidence="20">
    <location>
        <begin position="386"/>
        <end position="405"/>
    </location>
</feature>
<feature type="transmembrane region" description="Helical" evidence="20">
    <location>
        <begin position="417"/>
        <end position="438"/>
    </location>
</feature>
<dbReference type="Gene3D" id="1.20.1250.20">
    <property type="entry name" value="MFS general substrate transporter like domains"/>
    <property type="match status" value="2"/>
</dbReference>
<feature type="transmembrane region" description="Helical" evidence="20">
    <location>
        <begin position="476"/>
        <end position="499"/>
    </location>
</feature>
<comment type="catalytic activity">
    <reaction evidence="14">
        <text>L-lysyl-glycine(out) = L-lysyl-glycine(in)</text>
        <dbReference type="Rhea" id="RHEA:79407"/>
        <dbReference type="ChEBI" id="CHEBI:191202"/>
    </reaction>
</comment>
<feature type="transmembrane region" description="Helical" evidence="20">
    <location>
        <begin position="324"/>
        <end position="343"/>
    </location>
</feature>
<accession>A0AAF0Y6K3</accession>
<dbReference type="PANTHER" id="PTHR23512:SF12">
    <property type="entry name" value="TRANSPORTER, PUTATIVE (AFU_ORTHOLOGUE AFUA_4G00260)-RELATED"/>
    <property type="match status" value="1"/>
</dbReference>
<comment type="catalytic activity">
    <reaction evidence="5">
        <text>L-alpha-aminoacyl-L-histidine(out) = L-alpha-aminoacyl-L-histidine(in)</text>
        <dbReference type="Rhea" id="RHEA:79375"/>
        <dbReference type="ChEBI" id="CHEBI:229967"/>
    </reaction>
</comment>
<evidence type="ECO:0000256" key="8">
    <source>
        <dbReference type="ARBA" id="ARBA00044898"/>
    </source>
</evidence>
<dbReference type="InterPro" id="IPR052187">
    <property type="entry name" value="MFSD1"/>
</dbReference>
<protein>
    <recommendedName>
        <fullName evidence="15">Lysosomal dipeptide transporter MFSD1</fullName>
    </recommendedName>
    <alternativeName>
        <fullName evidence="16">Major facilitator superfamily domain-containing protein 1</fullName>
    </alternativeName>
</protein>
<evidence type="ECO:0000256" key="2">
    <source>
        <dbReference type="ARBA" id="ARBA00044876"/>
    </source>
</evidence>
<feature type="transmembrane region" description="Helical" evidence="20">
    <location>
        <begin position="349"/>
        <end position="374"/>
    </location>
</feature>
<comment type="catalytic activity">
    <reaction evidence="7">
        <text>L-alpha-aminoacyl-L-lysine(out) = L-alpha-aminoacyl-L-lysine(in)</text>
        <dbReference type="Rhea" id="RHEA:79383"/>
        <dbReference type="ChEBI" id="CHEBI:229966"/>
    </reaction>
</comment>
<dbReference type="Pfam" id="PF07690">
    <property type="entry name" value="MFS_1"/>
    <property type="match status" value="1"/>
</dbReference>
<evidence type="ECO:0000256" key="14">
    <source>
        <dbReference type="ARBA" id="ARBA00044924"/>
    </source>
</evidence>
<comment type="catalytic activity">
    <reaction evidence="6">
        <text>L-lysyl-L-alpha-amino acid(out) = L-lysyl-L-alpha-amino acid(in)</text>
        <dbReference type="Rhea" id="RHEA:79387"/>
        <dbReference type="ChEBI" id="CHEBI:229965"/>
    </reaction>
</comment>
<evidence type="ECO:0000313" key="22">
    <source>
        <dbReference type="Proteomes" id="UP000827549"/>
    </source>
</evidence>
<feature type="transmembrane region" description="Helical" evidence="20">
    <location>
        <begin position="109"/>
        <end position="129"/>
    </location>
</feature>
<feature type="region of interest" description="Disordered" evidence="19">
    <location>
        <begin position="1"/>
        <end position="33"/>
    </location>
</feature>
<dbReference type="InterPro" id="IPR036259">
    <property type="entry name" value="MFS_trans_sf"/>
</dbReference>
<evidence type="ECO:0000256" key="20">
    <source>
        <dbReference type="SAM" id="Phobius"/>
    </source>
</evidence>
<dbReference type="RefSeq" id="XP_062626314.1">
    <property type="nucleotide sequence ID" value="XM_062770330.1"/>
</dbReference>
<evidence type="ECO:0000256" key="7">
    <source>
        <dbReference type="ARBA" id="ARBA00044893"/>
    </source>
</evidence>
<evidence type="ECO:0000256" key="4">
    <source>
        <dbReference type="ARBA" id="ARBA00044881"/>
    </source>
</evidence>
<dbReference type="GO" id="GO:0016020">
    <property type="term" value="C:membrane"/>
    <property type="evidence" value="ECO:0007669"/>
    <property type="project" value="UniProtKB-SubCell"/>
</dbReference>
<keyword evidence="22" id="KW-1185">Reference proteome</keyword>
<gene>
    <name evidence="21" type="primary">Mfsd1_0</name>
    <name evidence="21" type="ORF">LOC62_03G003796</name>
</gene>
<evidence type="ECO:0000256" key="12">
    <source>
        <dbReference type="ARBA" id="ARBA00044912"/>
    </source>
</evidence>
<feature type="transmembrane region" description="Helical" evidence="20">
    <location>
        <begin position="201"/>
        <end position="223"/>
    </location>
</feature>
<sequence length="506" mass="54855">MTTPATEALSDYPHEKSPDDEGGVDGASTAPPPEIPTRVRVTAVCLIILFFTGVQFAESVILPLKTLLKKELKINNAQYGVVSSASSVVNTVLPIIGGGLMDRWGGKRVALVSSFIVTLGSVLAAISSVHNNYSLLVGGEILLGFGSTVSEVCQYKLYPHYVSGRHMALVFGLTLAWNRLISVIAKVAAVPMTQLDHHWGWALWISAILCAFSFGSVVAYALYERSLPKEYRPPSSRNKKQNLVQLTGIPLVLQLPKFYWIMNATQMLQHGVWAVYNANVADMQVKTRGTTQEAAGYNSSLQSVIPVVLTPVAGFFFDRVGHRMTFVSLTAALYIVVFVLIGLTKVNALAPIILSSFAYVTNLLPYFAALPILIDGTELLGTAFGVFQAFANSGSLIMNVAVGAIQDNTPHQKYDRVIYLLIALKVVDVVLGPVYIYLDRRWLRGSLQLPERTRVAILDEVHAEGDTLEGLKTSKLTTAVCGGILIAMTITGITIYVIYSLGASDS</sequence>
<keyword evidence="20" id="KW-0472">Membrane</keyword>
<evidence type="ECO:0000256" key="10">
    <source>
        <dbReference type="ARBA" id="ARBA00044900"/>
    </source>
</evidence>
<comment type="subcellular location">
    <subcellularLocation>
        <location evidence="1">Membrane</location>
        <topology evidence="1">Multi-pass membrane protein</topology>
    </subcellularLocation>
</comment>
<comment type="catalytic activity">
    <reaction evidence="4">
        <text>L-alpha-aminoacyl-L-arginine(out) = L-alpha-aminoacyl-L-arginine(in)</text>
        <dbReference type="Rhea" id="RHEA:79367"/>
        <dbReference type="ChEBI" id="CHEBI:229968"/>
    </reaction>
</comment>
<evidence type="ECO:0000256" key="15">
    <source>
        <dbReference type="ARBA" id="ARBA00044985"/>
    </source>
</evidence>
<evidence type="ECO:0000256" key="13">
    <source>
        <dbReference type="ARBA" id="ARBA00044919"/>
    </source>
</evidence>
<evidence type="ECO:0000256" key="1">
    <source>
        <dbReference type="ARBA" id="ARBA00004141"/>
    </source>
</evidence>
<dbReference type="GO" id="GO:0022857">
    <property type="term" value="F:transmembrane transporter activity"/>
    <property type="evidence" value="ECO:0007669"/>
    <property type="project" value="InterPro"/>
</dbReference>
<keyword evidence="20" id="KW-1133">Transmembrane helix</keyword>
<evidence type="ECO:0000313" key="21">
    <source>
        <dbReference type="EMBL" id="WOO80282.1"/>
    </source>
</evidence>
<proteinExistence type="predicted"/>
<dbReference type="EMBL" id="CP086716">
    <property type="protein sequence ID" value="WOO80282.1"/>
    <property type="molecule type" value="Genomic_DNA"/>
</dbReference>
<organism evidence="21 22">
    <name type="scientific">Vanrija pseudolonga</name>
    <dbReference type="NCBI Taxonomy" id="143232"/>
    <lineage>
        <taxon>Eukaryota</taxon>
        <taxon>Fungi</taxon>
        <taxon>Dikarya</taxon>
        <taxon>Basidiomycota</taxon>
        <taxon>Agaricomycotina</taxon>
        <taxon>Tremellomycetes</taxon>
        <taxon>Trichosporonales</taxon>
        <taxon>Trichosporonaceae</taxon>
        <taxon>Vanrija</taxon>
    </lineage>
</organism>
<comment type="function">
    <text evidence="17">Lysosomal dipeptide uniporter that selectively exports lysine, arginine or histidine-containing dipeptides with a net positive charge from the lysosome lumen into the cytosol. Could play a role in a specific type of protein O-glycosylation indirectly regulating macrophages migration and tissue invasion. Also essential for liver homeostasis.</text>
</comment>
<dbReference type="AlphaFoldDB" id="A0AAF0Y6K3"/>
<evidence type="ECO:0000256" key="6">
    <source>
        <dbReference type="ARBA" id="ARBA00044891"/>
    </source>
</evidence>
<dbReference type="InterPro" id="IPR011701">
    <property type="entry name" value="MFS"/>
</dbReference>
<keyword evidence="20" id="KW-0812">Transmembrane</keyword>
<comment type="subunit">
    <text evidence="18">Homodimer. Interacts with lysosomal protein GLMP (via lumenal domain); the interaction starts while both proteins are still in the endoplasmic reticulum and is required for stabilization of MFSD1 in lysosomes but has no direct effect on its targeting to lysosomes or transporter activity.</text>
</comment>
<comment type="catalytic activity">
    <reaction evidence="10">
        <text>L-lysyl-L-lysine(out) = L-lysyl-L-lysine(in)</text>
        <dbReference type="Rhea" id="RHEA:79403"/>
        <dbReference type="ChEBI" id="CHEBI:229956"/>
    </reaction>
</comment>
<evidence type="ECO:0000256" key="17">
    <source>
        <dbReference type="ARBA" id="ARBA00045709"/>
    </source>
</evidence>
<dbReference type="GeneID" id="87807037"/>